<dbReference type="CDD" id="cd06579">
    <property type="entry name" value="TM_PBP1_transp_AraH_like"/>
    <property type="match status" value="1"/>
</dbReference>
<keyword evidence="8" id="KW-1185">Reference proteome</keyword>
<evidence type="ECO:0000256" key="3">
    <source>
        <dbReference type="ARBA" id="ARBA00022692"/>
    </source>
</evidence>
<proteinExistence type="predicted"/>
<accession>A0ABP5L0A7</accession>
<evidence type="ECO:0000313" key="8">
    <source>
        <dbReference type="Proteomes" id="UP001500102"/>
    </source>
</evidence>
<keyword evidence="4 6" id="KW-1133">Transmembrane helix</keyword>
<dbReference type="InterPro" id="IPR001851">
    <property type="entry name" value="ABC_transp_permease"/>
</dbReference>
<dbReference type="Proteomes" id="UP001500102">
    <property type="component" value="Unassembled WGS sequence"/>
</dbReference>
<feature type="transmembrane region" description="Helical" evidence="6">
    <location>
        <begin position="114"/>
        <end position="134"/>
    </location>
</feature>
<evidence type="ECO:0000256" key="5">
    <source>
        <dbReference type="ARBA" id="ARBA00023136"/>
    </source>
</evidence>
<feature type="transmembrane region" description="Helical" evidence="6">
    <location>
        <begin position="288"/>
        <end position="305"/>
    </location>
</feature>
<feature type="transmembrane region" description="Helical" evidence="6">
    <location>
        <begin position="238"/>
        <end position="254"/>
    </location>
</feature>
<keyword evidence="2" id="KW-1003">Cell membrane</keyword>
<evidence type="ECO:0000256" key="2">
    <source>
        <dbReference type="ARBA" id="ARBA00022475"/>
    </source>
</evidence>
<comment type="caution">
    <text evidence="7">The sequence shown here is derived from an EMBL/GenBank/DDBJ whole genome shotgun (WGS) entry which is preliminary data.</text>
</comment>
<dbReference type="EMBL" id="BAAAQB010000037">
    <property type="protein sequence ID" value="GAA2139951.1"/>
    <property type="molecule type" value="Genomic_DNA"/>
</dbReference>
<feature type="transmembrane region" description="Helical" evidence="6">
    <location>
        <begin position="38"/>
        <end position="56"/>
    </location>
</feature>
<sequence length="310" mass="31280">MFFARIALPLLLVLLIVVFSVAAPETFATVDNLKTVLNLQAVLTILAIGLLLPLIVGELDLSVAANLGLGLILVTGLTSQQGVPAVPAIIIAVAACTAVGLINGLLVSKAGINSFIVTIGMSTILTGLIGAYTLGNVFYENIPKELTELGQGNLLGIPLPVLAAAAIGLILWYILSQTPAGRFLYAIGGSRDAARLSGIAVPRLTIGAFAGAGALAGIAGVIQAGILGSGSPTVGPPMLLPAYAAVFLGATAFIPGTFNVWGTIVAVITLQVGTTGLALIGAPFWIEPLFTGTALIAAVAATRLLRGEAT</sequence>
<comment type="subcellular location">
    <subcellularLocation>
        <location evidence="1">Cell membrane</location>
        <topology evidence="1">Multi-pass membrane protein</topology>
    </subcellularLocation>
</comment>
<evidence type="ECO:0000256" key="4">
    <source>
        <dbReference type="ARBA" id="ARBA00022989"/>
    </source>
</evidence>
<evidence type="ECO:0000256" key="6">
    <source>
        <dbReference type="SAM" id="Phobius"/>
    </source>
</evidence>
<organism evidence="7 8">
    <name type="scientific">Arthrobacter humicola</name>
    <dbReference type="NCBI Taxonomy" id="409291"/>
    <lineage>
        <taxon>Bacteria</taxon>
        <taxon>Bacillati</taxon>
        <taxon>Actinomycetota</taxon>
        <taxon>Actinomycetes</taxon>
        <taxon>Micrococcales</taxon>
        <taxon>Micrococcaceae</taxon>
        <taxon>Arthrobacter</taxon>
    </lineage>
</organism>
<feature type="transmembrane region" description="Helical" evidence="6">
    <location>
        <begin position="63"/>
        <end position="79"/>
    </location>
</feature>
<keyword evidence="5 6" id="KW-0472">Membrane</keyword>
<feature type="transmembrane region" description="Helical" evidence="6">
    <location>
        <begin position="204"/>
        <end position="226"/>
    </location>
</feature>
<gene>
    <name evidence="7" type="ORF">GCM10009825_27300</name>
</gene>
<keyword evidence="3 6" id="KW-0812">Transmembrane</keyword>
<reference evidence="8" key="1">
    <citation type="journal article" date="2019" name="Int. J. Syst. Evol. Microbiol.">
        <title>The Global Catalogue of Microorganisms (GCM) 10K type strain sequencing project: providing services to taxonomists for standard genome sequencing and annotation.</title>
        <authorList>
            <consortium name="The Broad Institute Genomics Platform"/>
            <consortium name="The Broad Institute Genome Sequencing Center for Infectious Disease"/>
            <person name="Wu L."/>
            <person name="Ma J."/>
        </authorList>
    </citation>
    <scope>NUCLEOTIDE SEQUENCE [LARGE SCALE GENOMIC DNA]</scope>
    <source>
        <strain evidence="8">JCM 15921</strain>
    </source>
</reference>
<dbReference type="Pfam" id="PF02653">
    <property type="entry name" value="BPD_transp_2"/>
    <property type="match status" value="1"/>
</dbReference>
<protein>
    <submittedName>
        <fullName evidence="7">ABC transporter permease</fullName>
    </submittedName>
</protein>
<evidence type="ECO:0000256" key="1">
    <source>
        <dbReference type="ARBA" id="ARBA00004651"/>
    </source>
</evidence>
<name>A0ABP5L0A7_9MICC</name>
<feature type="transmembrane region" description="Helical" evidence="6">
    <location>
        <begin position="85"/>
        <end position="107"/>
    </location>
</feature>
<feature type="transmembrane region" description="Helical" evidence="6">
    <location>
        <begin position="154"/>
        <end position="175"/>
    </location>
</feature>
<dbReference type="PANTHER" id="PTHR32196">
    <property type="entry name" value="ABC TRANSPORTER PERMEASE PROTEIN YPHD-RELATED-RELATED"/>
    <property type="match status" value="1"/>
</dbReference>
<evidence type="ECO:0000313" key="7">
    <source>
        <dbReference type="EMBL" id="GAA2139951.1"/>
    </source>
</evidence>